<accession>A0ABY7JUT9</accession>
<evidence type="ECO:0000313" key="3">
    <source>
        <dbReference type="Proteomes" id="UP001164693"/>
    </source>
</evidence>
<reference evidence="2" key="1">
    <citation type="submission" date="2022-05" db="EMBL/GenBank/DDBJ databases">
        <title>Jatrophihabitans sp. SB3-54 whole genome sequence.</title>
        <authorList>
            <person name="Suh M.K."/>
            <person name="Eom M.K."/>
            <person name="Kim J.S."/>
            <person name="Kim H.S."/>
            <person name="Do H.E."/>
            <person name="Shin Y.K."/>
            <person name="Lee J.-S."/>
        </authorList>
    </citation>
    <scope>NUCLEOTIDE SEQUENCE</scope>
    <source>
        <strain evidence="2">SB3-54</strain>
    </source>
</reference>
<sequence>MSSPAWTEPAADEVAPGIWRIPLPLPDDGLRAVNVYAIADAERLVLVDSGWALAESEDALVRALDSIGYSLPQVSRFLITHAHRDHYTQAVAIRRSLGTSISLGDGEREAMEWLATDRVARPVRQQDQLLVCGAADIAAELRALPDDPTVTATTWALPDEWLHGGTEIPLATRTLRALATPGHTQGHTVFYDADAGVLFAGDHVLPHITPSIGFEPFPGESPLGAYLASLLLVRTMPDARLLPAHGPAGGSVHARVDQLLDHHGARLEHTLAAVAAGAHTAREVAGRLTWTRRNHKLDDLDVFNRMLAVIETWAHLQVLAARGLVTATDLDGVTHYA</sequence>
<proteinExistence type="predicted"/>
<dbReference type="Gene3D" id="3.60.15.10">
    <property type="entry name" value="Ribonuclease Z/Hydroxyacylglutathione hydrolase-like"/>
    <property type="match status" value="1"/>
</dbReference>
<dbReference type="Gene3D" id="1.10.10.10">
    <property type="entry name" value="Winged helix-like DNA-binding domain superfamily/Winged helix DNA-binding domain"/>
    <property type="match status" value="1"/>
</dbReference>
<gene>
    <name evidence="2" type="ORF">M6B22_17440</name>
</gene>
<dbReference type="SUPFAM" id="SSF56281">
    <property type="entry name" value="Metallo-hydrolase/oxidoreductase"/>
    <property type="match status" value="1"/>
</dbReference>
<feature type="domain" description="Metallo-beta-lactamase" evidence="1">
    <location>
        <begin position="32"/>
        <end position="245"/>
    </location>
</feature>
<dbReference type="InterPro" id="IPR036866">
    <property type="entry name" value="RibonucZ/Hydroxyglut_hydro"/>
</dbReference>
<keyword evidence="3" id="KW-1185">Reference proteome</keyword>
<dbReference type="PANTHER" id="PTHR23131">
    <property type="entry name" value="ENDORIBONUCLEASE LACTB2"/>
    <property type="match status" value="1"/>
</dbReference>
<evidence type="ECO:0000313" key="2">
    <source>
        <dbReference type="EMBL" id="WAX56303.1"/>
    </source>
</evidence>
<dbReference type="SMART" id="SM00849">
    <property type="entry name" value="Lactamase_B"/>
    <property type="match status" value="1"/>
</dbReference>
<dbReference type="InterPro" id="IPR036388">
    <property type="entry name" value="WH-like_DNA-bd_sf"/>
</dbReference>
<dbReference type="EMBL" id="CP097463">
    <property type="protein sequence ID" value="WAX56303.1"/>
    <property type="molecule type" value="Genomic_DNA"/>
</dbReference>
<organism evidence="2 3">
    <name type="scientific">Jatrophihabitans cynanchi</name>
    <dbReference type="NCBI Taxonomy" id="2944128"/>
    <lineage>
        <taxon>Bacteria</taxon>
        <taxon>Bacillati</taxon>
        <taxon>Actinomycetota</taxon>
        <taxon>Actinomycetes</taxon>
        <taxon>Jatrophihabitantales</taxon>
        <taxon>Jatrophihabitantaceae</taxon>
        <taxon>Jatrophihabitans</taxon>
    </lineage>
</organism>
<dbReference type="InterPro" id="IPR001279">
    <property type="entry name" value="Metallo-B-lactamas"/>
</dbReference>
<dbReference type="Pfam" id="PF00753">
    <property type="entry name" value="Lactamase_B"/>
    <property type="match status" value="1"/>
</dbReference>
<evidence type="ECO:0000259" key="1">
    <source>
        <dbReference type="SMART" id="SM00849"/>
    </source>
</evidence>
<dbReference type="Proteomes" id="UP001164693">
    <property type="component" value="Chromosome"/>
</dbReference>
<dbReference type="PANTHER" id="PTHR23131:SF4">
    <property type="entry name" value="METALLO-BETA-LACTAMASE SUPERFAMILY POTEIN"/>
    <property type="match status" value="1"/>
</dbReference>
<dbReference type="RefSeq" id="WP_269442835.1">
    <property type="nucleotide sequence ID" value="NZ_CP097463.1"/>
</dbReference>
<dbReference type="InterPro" id="IPR050662">
    <property type="entry name" value="Sec-metab_biosynth-thioest"/>
</dbReference>
<name>A0ABY7JUT9_9ACTN</name>
<protein>
    <submittedName>
        <fullName evidence="2">MBL fold metallo-hydrolase</fullName>
    </submittedName>
</protein>